<protein>
    <submittedName>
        <fullName evidence="8">Integrase</fullName>
    </submittedName>
</protein>
<dbReference type="GO" id="GO:0003677">
    <property type="term" value="F:DNA binding"/>
    <property type="evidence" value="ECO:0007669"/>
    <property type="project" value="UniProtKB-UniRule"/>
</dbReference>
<feature type="domain" description="Tyr recombinase" evidence="6">
    <location>
        <begin position="136"/>
        <end position="331"/>
    </location>
</feature>
<dbReference type="Proteomes" id="UP000053244">
    <property type="component" value="Unassembled WGS sequence"/>
</dbReference>
<keyword evidence="4" id="KW-0233">DNA recombination</keyword>
<evidence type="ECO:0000313" key="8">
    <source>
        <dbReference type="EMBL" id="KUL30856.1"/>
    </source>
</evidence>
<keyword evidence="9" id="KW-1185">Reference proteome</keyword>
<evidence type="ECO:0000256" key="3">
    <source>
        <dbReference type="ARBA" id="ARBA00023125"/>
    </source>
</evidence>
<dbReference type="InterPro" id="IPR013762">
    <property type="entry name" value="Integrase-like_cat_sf"/>
</dbReference>
<dbReference type="InterPro" id="IPR002104">
    <property type="entry name" value="Integrase_catalytic"/>
</dbReference>
<dbReference type="Gene3D" id="1.10.443.10">
    <property type="entry name" value="Intergrase catalytic core"/>
    <property type="match status" value="1"/>
</dbReference>
<evidence type="ECO:0000259" key="7">
    <source>
        <dbReference type="PROSITE" id="PS51900"/>
    </source>
</evidence>
<gene>
    <name evidence="8" type="ORF">ADL15_23120</name>
</gene>
<sequence>MEWDGRVQTGTNADISCIISLMQHEPPVEPSTELTELVAEFLAARATRKPSAHTLSAYKRDLSLVVQLAVPAPASPADLSPRVLRAAFARFAADRAPASVARAWSSWNAFFTFLVTEGVVAGNPMSAVDKPRMVAHSPKPLRGEDTPEELLRVVSRADERQRDPWPERDVLVLAFALCAGLRLSELLGLRVGSVSGRDGERRVEVAGKGGRPRTVPIDGGLDAVVERYVASRRVRFGRVEKTAPLLVDRVGAPLQRGGLQYLVRACFQRAGIGDRVPRGAQLHALRHTFATRLAEDGANASEIMRLLGHASLATSQNYIEVTAEQQRAAIQSNRTNRVLRELG</sequence>
<dbReference type="InterPro" id="IPR011010">
    <property type="entry name" value="DNA_brk_join_enz"/>
</dbReference>
<feature type="domain" description="Core-binding (CB)" evidence="7">
    <location>
        <begin position="32"/>
        <end position="115"/>
    </location>
</feature>
<dbReference type="GO" id="GO:0006310">
    <property type="term" value="P:DNA recombination"/>
    <property type="evidence" value="ECO:0007669"/>
    <property type="project" value="UniProtKB-KW"/>
</dbReference>
<dbReference type="Gene3D" id="1.10.150.130">
    <property type="match status" value="1"/>
</dbReference>
<evidence type="ECO:0000313" key="9">
    <source>
        <dbReference type="Proteomes" id="UP000053244"/>
    </source>
</evidence>
<dbReference type="InterPro" id="IPR050090">
    <property type="entry name" value="Tyrosine_recombinase_XerCD"/>
</dbReference>
<reference evidence="8 9" key="1">
    <citation type="submission" date="2015-10" db="EMBL/GenBank/DDBJ databases">
        <authorList>
            <person name="Gilbert D.G."/>
        </authorList>
    </citation>
    <scope>NUCLEOTIDE SEQUENCE [LARGE SCALE GENOMIC DNA]</scope>
    <source>
        <strain evidence="8 9">NRRL B-16712</strain>
    </source>
</reference>
<keyword evidence="2" id="KW-0229">DNA integration</keyword>
<evidence type="ECO:0000256" key="1">
    <source>
        <dbReference type="ARBA" id="ARBA00008857"/>
    </source>
</evidence>
<organism evidence="8 9">
    <name type="scientific">Actinoplanes awajinensis subsp. mycoplanecinus</name>
    <dbReference type="NCBI Taxonomy" id="135947"/>
    <lineage>
        <taxon>Bacteria</taxon>
        <taxon>Bacillati</taxon>
        <taxon>Actinomycetota</taxon>
        <taxon>Actinomycetes</taxon>
        <taxon>Micromonosporales</taxon>
        <taxon>Micromonosporaceae</taxon>
        <taxon>Actinoplanes</taxon>
    </lineage>
</organism>
<evidence type="ECO:0000259" key="6">
    <source>
        <dbReference type="PROSITE" id="PS51898"/>
    </source>
</evidence>
<dbReference type="GO" id="GO:0015074">
    <property type="term" value="P:DNA integration"/>
    <property type="evidence" value="ECO:0007669"/>
    <property type="project" value="UniProtKB-KW"/>
</dbReference>
<proteinExistence type="inferred from homology"/>
<dbReference type="PANTHER" id="PTHR30349:SF41">
    <property type="entry name" value="INTEGRASE_RECOMBINASE PROTEIN MJ0367-RELATED"/>
    <property type="match status" value="1"/>
</dbReference>
<dbReference type="InterPro" id="IPR004107">
    <property type="entry name" value="Integrase_SAM-like_N"/>
</dbReference>
<accession>A0A101JPY0</accession>
<dbReference type="SUPFAM" id="SSF56349">
    <property type="entry name" value="DNA breaking-rejoining enzymes"/>
    <property type="match status" value="1"/>
</dbReference>
<dbReference type="InterPro" id="IPR010998">
    <property type="entry name" value="Integrase_recombinase_N"/>
</dbReference>
<evidence type="ECO:0000256" key="2">
    <source>
        <dbReference type="ARBA" id="ARBA00022908"/>
    </source>
</evidence>
<dbReference type="AlphaFoldDB" id="A0A101JPY0"/>
<evidence type="ECO:0000256" key="4">
    <source>
        <dbReference type="ARBA" id="ARBA00023172"/>
    </source>
</evidence>
<dbReference type="EMBL" id="LLZH01000234">
    <property type="protein sequence ID" value="KUL30856.1"/>
    <property type="molecule type" value="Genomic_DNA"/>
</dbReference>
<dbReference type="PROSITE" id="PS51900">
    <property type="entry name" value="CB"/>
    <property type="match status" value="1"/>
</dbReference>
<dbReference type="PROSITE" id="PS51898">
    <property type="entry name" value="TYR_RECOMBINASE"/>
    <property type="match status" value="1"/>
</dbReference>
<dbReference type="Pfam" id="PF02899">
    <property type="entry name" value="Phage_int_SAM_1"/>
    <property type="match status" value="1"/>
</dbReference>
<name>A0A101JPY0_9ACTN</name>
<evidence type="ECO:0000256" key="5">
    <source>
        <dbReference type="PROSITE-ProRule" id="PRU01248"/>
    </source>
</evidence>
<comment type="caution">
    <text evidence="8">The sequence shown here is derived from an EMBL/GenBank/DDBJ whole genome shotgun (WGS) entry which is preliminary data.</text>
</comment>
<comment type="similarity">
    <text evidence="1">Belongs to the 'phage' integrase family.</text>
</comment>
<keyword evidence="3 5" id="KW-0238">DNA-binding</keyword>
<dbReference type="PANTHER" id="PTHR30349">
    <property type="entry name" value="PHAGE INTEGRASE-RELATED"/>
    <property type="match status" value="1"/>
</dbReference>
<dbReference type="Pfam" id="PF00589">
    <property type="entry name" value="Phage_integrase"/>
    <property type="match status" value="1"/>
</dbReference>
<dbReference type="InterPro" id="IPR044068">
    <property type="entry name" value="CB"/>
</dbReference>